<accession>A0A4Y8MXD6</accession>
<evidence type="ECO:0008006" key="4">
    <source>
        <dbReference type="Google" id="ProtNLM"/>
    </source>
</evidence>
<dbReference type="Gene3D" id="3.50.50.60">
    <property type="entry name" value="FAD/NAD(P)-binding domain"/>
    <property type="match status" value="1"/>
</dbReference>
<dbReference type="InterPro" id="IPR036188">
    <property type="entry name" value="FAD/NAD-bd_sf"/>
</dbReference>
<organism evidence="2 3">
    <name type="scientific">Paraburkholderia dipogonis</name>
    <dbReference type="NCBI Taxonomy" id="1211383"/>
    <lineage>
        <taxon>Bacteria</taxon>
        <taxon>Pseudomonadati</taxon>
        <taxon>Pseudomonadota</taxon>
        <taxon>Betaproteobacteria</taxon>
        <taxon>Burkholderiales</taxon>
        <taxon>Burkholderiaceae</taxon>
        <taxon>Paraburkholderia</taxon>
    </lineage>
</organism>
<evidence type="ECO:0000313" key="3">
    <source>
        <dbReference type="Proteomes" id="UP000297385"/>
    </source>
</evidence>
<name>A0A4Y8MXD6_9BURK</name>
<feature type="region of interest" description="Disordered" evidence="1">
    <location>
        <begin position="32"/>
        <end position="70"/>
    </location>
</feature>
<dbReference type="Pfam" id="PF13450">
    <property type="entry name" value="NAD_binding_8"/>
    <property type="match status" value="1"/>
</dbReference>
<dbReference type="GeneID" id="97304365"/>
<proteinExistence type="predicted"/>
<comment type="caution">
    <text evidence="2">The sequence shown here is derived from an EMBL/GenBank/DDBJ whole genome shotgun (WGS) entry which is preliminary data.</text>
</comment>
<sequence length="70" mass="7388">MALVGAGIAGLSCATTPRAAGCRLCLFDRSRGPARPAGSLSALRRTEAGRVHRAPRTQRGCRAGRRTRAR</sequence>
<reference evidence="2 3" key="1">
    <citation type="submission" date="2019-03" db="EMBL/GenBank/DDBJ databases">
        <title>Complete Genome Sequence of Paraburkholderia dipogonis ICMP 19430T, a Nitrogen-fixing Symbiont of the South African Invasive Legume Dipogon lignosus in New Zealand.</title>
        <authorList>
            <person name="De Meyer S.E."/>
        </authorList>
    </citation>
    <scope>NUCLEOTIDE SEQUENCE [LARGE SCALE GENOMIC DNA]</scope>
    <source>
        <strain evidence="2 3">ICMP 19430</strain>
    </source>
</reference>
<dbReference type="EMBL" id="SNVI01000002">
    <property type="protein sequence ID" value="TFE42207.1"/>
    <property type="molecule type" value="Genomic_DNA"/>
</dbReference>
<protein>
    <recommendedName>
        <fullName evidence="4">FAD-dependent oxidoreductase</fullName>
    </recommendedName>
</protein>
<dbReference type="AlphaFoldDB" id="A0A4Y8MXD6"/>
<evidence type="ECO:0000256" key="1">
    <source>
        <dbReference type="SAM" id="MobiDB-lite"/>
    </source>
</evidence>
<dbReference type="SUPFAM" id="SSF51984">
    <property type="entry name" value="MurCD N-terminal domain"/>
    <property type="match status" value="1"/>
</dbReference>
<dbReference type="RefSeq" id="WP_134465472.1">
    <property type="nucleotide sequence ID" value="NZ_JBHSSZ010000023.1"/>
</dbReference>
<gene>
    <name evidence="2" type="ORF">E2553_21425</name>
</gene>
<evidence type="ECO:0000313" key="2">
    <source>
        <dbReference type="EMBL" id="TFE42207.1"/>
    </source>
</evidence>
<dbReference type="Proteomes" id="UP000297385">
    <property type="component" value="Unassembled WGS sequence"/>
</dbReference>